<dbReference type="KEGG" id="gti:FXF46_07175"/>
<evidence type="ECO:0000313" key="1">
    <source>
        <dbReference type="EMBL" id="QEH96080.1"/>
    </source>
</evidence>
<organism evidence="1 2">
    <name type="scientific">Gluconobacter thailandicus</name>
    <dbReference type="NCBI Taxonomy" id="257438"/>
    <lineage>
        <taxon>Bacteria</taxon>
        <taxon>Pseudomonadati</taxon>
        <taxon>Pseudomonadota</taxon>
        <taxon>Alphaproteobacteria</taxon>
        <taxon>Acetobacterales</taxon>
        <taxon>Acetobacteraceae</taxon>
        <taxon>Gluconobacter</taxon>
    </lineage>
</organism>
<gene>
    <name evidence="1" type="ORF">FXF46_07175</name>
</gene>
<dbReference type="AlphaFoldDB" id="A0AAP9JHN7"/>
<dbReference type="EMBL" id="CP043043">
    <property type="protein sequence ID" value="QEH96080.1"/>
    <property type="molecule type" value="Genomic_DNA"/>
</dbReference>
<reference evidence="1 2" key="1">
    <citation type="submission" date="2019-08" db="EMBL/GenBank/DDBJ databases">
        <title>Gluconobacter frateurii HD924 genome.</title>
        <authorList>
            <person name="Liu Y."/>
            <person name="Zhang P."/>
        </authorList>
    </citation>
    <scope>NUCLEOTIDE SEQUENCE [LARGE SCALE GENOMIC DNA]</scope>
    <source>
        <strain evidence="1 2">HD924</strain>
    </source>
</reference>
<accession>A0AAP9JHN7</accession>
<dbReference type="Proteomes" id="UP000323560">
    <property type="component" value="Chromosome"/>
</dbReference>
<sequence>MMSNLQVPDMSVLSGNYGNRERGFRAAETRQHDGCQLHIRHIMEMPFLWRSMTPPIRQERI</sequence>
<evidence type="ECO:0000313" key="2">
    <source>
        <dbReference type="Proteomes" id="UP000323560"/>
    </source>
</evidence>
<protein>
    <submittedName>
        <fullName evidence="1">Uncharacterized protein</fullName>
    </submittedName>
</protein>
<proteinExistence type="predicted"/>
<name>A0AAP9JHN7_GLUTH</name>